<organism evidence="3 4">
    <name type="scientific">Candidatus Desulfovibrio intestinipullorum</name>
    <dbReference type="NCBI Taxonomy" id="2838536"/>
    <lineage>
        <taxon>Bacteria</taxon>
        <taxon>Pseudomonadati</taxon>
        <taxon>Thermodesulfobacteriota</taxon>
        <taxon>Desulfovibrionia</taxon>
        <taxon>Desulfovibrionales</taxon>
        <taxon>Desulfovibrionaceae</taxon>
        <taxon>Desulfovibrio</taxon>
    </lineage>
</organism>
<protein>
    <submittedName>
        <fullName evidence="3">Type VI secretion system ATPase TssH</fullName>
    </submittedName>
</protein>
<dbReference type="EMBL" id="DXHV01000040">
    <property type="protein sequence ID" value="HIW00277.1"/>
    <property type="molecule type" value="Genomic_DNA"/>
</dbReference>
<evidence type="ECO:0000313" key="3">
    <source>
        <dbReference type="EMBL" id="HIW00277.1"/>
    </source>
</evidence>
<sequence length="183" mass="20103">MNIEKFTDKAREALSDAQSIANGLGHQETDTAHLALALIRQEKGIVPAILERMGVQLKAFDVAVDEAVRKRPSVSGLQVEPGKLMVSKRLLEVISTAQQEAARMHDEYVSVDHLFCAITDEPGSTPLGKVLREYNVSRVAFTKAMEELRGGSRVTSATPEETVEALSKYARDLLQDVRDGKLD</sequence>
<name>A0A9D1TPP6_9BACT</name>
<reference evidence="3" key="2">
    <citation type="submission" date="2021-04" db="EMBL/GenBank/DDBJ databases">
        <authorList>
            <person name="Gilroy R."/>
        </authorList>
    </citation>
    <scope>NUCLEOTIDE SEQUENCE</scope>
    <source>
        <strain evidence="3">ChiHecec2B26-446</strain>
    </source>
</reference>
<comment type="caution">
    <text evidence="3">The sequence shown here is derived from an EMBL/GenBank/DDBJ whole genome shotgun (WGS) entry which is preliminary data.</text>
</comment>
<dbReference type="InterPro" id="IPR004176">
    <property type="entry name" value="Clp_R_N"/>
</dbReference>
<feature type="non-terminal residue" evidence="3">
    <location>
        <position position="183"/>
    </location>
</feature>
<reference evidence="3" key="1">
    <citation type="journal article" date="2021" name="PeerJ">
        <title>Extensive microbial diversity within the chicken gut microbiome revealed by metagenomics and culture.</title>
        <authorList>
            <person name="Gilroy R."/>
            <person name="Ravi A."/>
            <person name="Getino M."/>
            <person name="Pursley I."/>
            <person name="Horton D.L."/>
            <person name="Alikhan N.F."/>
            <person name="Baker D."/>
            <person name="Gharbi K."/>
            <person name="Hall N."/>
            <person name="Watson M."/>
            <person name="Adriaenssens E.M."/>
            <person name="Foster-Nyarko E."/>
            <person name="Jarju S."/>
            <person name="Secka A."/>
            <person name="Antonio M."/>
            <person name="Oren A."/>
            <person name="Chaudhuri R.R."/>
            <person name="La Ragione R."/>
            <person name="Hildebrand F."/>
            <person name="Pallen M.J."/>
        </authorList>
    </citation>
    <scope>NUCLEOTIDE SEQUENCE</scope>
    <source>
        <strain evidence="3">ChiHecec2B26-446</strain>
    </source>
</reference>
<dbReference type="InterPro" id="IPR036628">
    <property type="entry name" value="Clp_N_dom_sf"/>
</dbReference>
<dbReference type="AlphaFoldDB" id="A0A9D1TPP6"/>
<dbReference type="Pfam" id="PF02861">
    <property type="entry name" value="Clp_N"/>
    <property type="match status" value="1"/>
</dbReference>
<dbReference type="Gene3D" id="1.10.1780.10">
    <property type="entry name" value="Clp, N-terminal domain"/>
    <property type="match status" value="1"/>
</dbReference>
<dbReference type="PROSITE" id="PS51903">
    <property type="entry name" value="CLP_R"/>
    <property type="match status" value="1"/>
</dbReference>
<evidence type="ECO:0000313" key="4">
    <source>
        <dbReference type="Proteomes" id="UP000886752"/>
    </source>
</evidence>
<dbReference type="SUPFAM" id="SSF81923">
    <property type="entry name" value="Double Clp-N motif"/>
    <property type="match status" value="1"/>
</dbReference>
<proteinExistence type="predicted"/>
<accession>A0A9D1TPP6</accession>
<keyword evidence="1" id="KW-0677">Repeat</keyword>
<feature type="domain" description="Clp R" evidence="2">
    <location>
        <begin position="3"/>
        <end position="151"/>
    </location>
</feature>
<evidence type="ECO:0000256" key="1">
    <source>
        <dbReference type="PROSITE-ProRule" id="PRU01251"/>
    </source>
</evidence>
<evidence type="ECO:0000259" key="2">
    <source>
        <dbReference type="PROSITE" id="PS51903"/>
    </source>
</evidence>
<gene>
    <name evidence="3" type="ORF">H9894_03715</name>
</gene>
<dbReference type="Proteomes" id="UP000886752">
    <property type="component" value="Unassembled WGS sequence"/>
</dbReference>